<reference evidence="2" key="2">
    <citation type="submission" date="2022-01" db="EMBL/GenBank/DDBJ databases">
        <authorList>
            <person name="Yamashiro T."/>
            <person name="Shiraishi A."/>
            <person name="Satake H."/>
            <person name="Nakayama K."/>
        </authorList>
    </citation>
    <scope>NUCLEOTIDE SEQUENCE</scope>
</reference>
<organism evidence="2 3">
    <name type="scientific">Tanacetum coccineum</name>
    <dbReference type="NCBI Taxonomy" id="301880"/>
    <lineage>
        <taxon>Eukaryota</taxon>
        <taxon>Viridiplantae</taxon>
        <taxon>Streptophyta</taxon>
        <taxon>Embryophyta</taxon>
        <taxon>Tracheophyta</taxon>
        <taxon>Spermatophyta</taxon>
        <taxon>Magnoliopsida</taxon>
        <taxon>eudicotyledons</taxon>
        <taxon>Gunneridae</taxon>
        <taxon>Pentapetalae</taxon>
        <taxon>asterids</taxon>
        <taxon>campanulids</taxon>
        <taxon>Asterales</taxon>
        <taxon>Asteraceae</taxon>
        <taxon>Asteroideae</taxon>
        <taxon>Anthemideae</taxon>
        <taxon>Anthemidinae</taxon>
        <taxon>Tanacetum</taxon>
    </lineage>
</organism>
<evidence type="ECO:0000313" key="3">
    <source>
        <dbReference type="Proteomes" id="UP001151760"/>
    </source>
</evidence>
<evidence type="ECO:0000256" key="1">
    <source>
        <dbReference type="SAM" id="MobiDB-lite"/>
    </source>
</evidence>
<reference evidence="2" key="1">
    <citation type="journal article" date="2022" name="Int. J. Mol. Sci.">
        <title>Draft Genome of Tanacetum Coccineum: Genomic Comparison of Closely Related Tanacetum-Family Plants.</title>
        <authorList>
            <person name="Yamashiro T."/>
            <person name="Shiraishi A."/>
            <person name="Nakayama K."/>
            <person name="Satake H."/>
        </authorList>
    </citation>
    <scope>NUCLEOTIDE SEQUENCE</scope>
</reference>
<dbReference type="EMBL" id="BQNB010016016">
    <property type="protein sequence ID" value="GJT46802.1"/>
    <property type="molecule type" value="Genomic_DNA"/>
</dbReference>
<feature type="compositionally biased region" description="Low complexity" evidence="1">
    <location>
        <begin position="141"/>
        <end position="150"/>
    </location>
</feature>
<keyword evidence="3" id="KW-1185">Reference proteome</keyword>
<feature type="region of interest" description="Disordered" evidence="1">
    <location>
        <begin position="141"/>
        <end position="163"/>
    </location>
</feature>
<sequence>MSTSTHPIIILSDSEDAFSSTNTPNYTPTSSDYFPAPPGNTFSDPLEDLSKDLLPPSPLFDHRDFFLLEEILPHQKRARFLSSSSTNSSAPPQVTMALLPPGFLKPLYLDMITAQDIEHMISPTPPRDIEPPVGSPISLSPSSVGFSSPGRMAPKRTSTSTAPTMTQAAIKKLVADSVSAALEAQAATMANTDNTNRNTLQRETPVARKYSYKEFMRCQPFNFKGNDLKTYIRRFLCPTMVPNSKKLMEIFIGGLPRIIEGNVTASNPQTLEEAITITKRTLHCQVSDLQQGGSSDQELQEPAASVSNLSCMWRERTLQKSVPKSKQQCLWESIHAVGQECSPRSERSHG</sequence>
<name>A0ABQ5E7H9_9ASTR</name>
<protein>
    <recommendedName>
        <fullName evidence="4">Reverse transcriptase domain-containing protein</fullName>
    </recommendedName>
</protein>
<dbReference type="Proteomes" id="UP001151760">
    <property type="component" value="Unassembled WGS sequence"/>
</dbReference>
<feature type="region of interest" description="Disordered" evidence="1">
    <location>
        <begin position="13"/>
        <end position="35"/>
    </location>
</feature>
<accession>A0ABQ5E7H9</accession>
<evidence type="ECO:0000313" key="2">
    <source>
        <dbReference type="EMBL" id="GJT46802.1"/>
    </source>
</evidence>
<comment type="caution">
    <text evidence="2">The sequence shown here is derived from an EMBL/GenBank/DDBJ whole genome shotgun (WGS) entry which is preliminary data.</text>
</comment>
<feature type="compositionally biased region" description="Low complexity" evidence="1">
    <location>
        <begin position="19"/>
        <end position="31"/>
    </location>
</feature>
<gene>
    <name evidence="2" type="ORF">Tco_0955517</name>
</gene>
<proteinExistence type="predicted"/>
<evidence type="ECO:0008006" key="4">
    <source>
        <dbReference type="Google" id="ProtNLM"/>
    </source>
</evidence>